<evidence type="ECO:0000256" key="9">
    <source>
        <dbReference type="ARBA" id="ARBA00022842"/>
    </source>
</evidence>
<evidence type="ECO:0000256" key="1">
    <source>
        <dbReference type="ARBA" id="ARBA00004067"/>
    </source>
</evidence>
<dbReference type="CDD" id="cd17748">
    <property type="entry name" value="BRCT_DNA_ligase_like"/>
    <property type="match status" value="1"/>
</dbReference>
<dbReference type="GO" id="GO:0006281">
    <property type="term" value="P:DNA repair"/>
    <property type="evidence" value="ECO:0007669"/>
    <property type="project" value="UniProtKB-KW"/>
</dbReference>
<dbReference type="FunFam" id="1.10.150.20:FF:000007">
    <property type="entry name" value="DNA ligase"/>
    <property type="match status" value="1"/>
</dbReference>
<dbReference type="Pfam" id="PF03120">
    <property type="entry name" value="OB_DNA_ligase"/>
    <property type="match status" value="1"/>
</dbReference>
<feature type="active site" description="N6-AMP-lysine intermediate" evidence="14">
    <location>
        <position position="155"/>
    </location>
</feature>
<keyword evidence="6 14" id="KW-0479">Metal-binding</keyword>
<dbReference type="SUPFAM" id="SSF50249">
    <property type="entry name" value="Nucleic acid-binding proteins"/>
    <property type="match status" value="1"/>
</dbReference>
<dbReference type="GO" id="GO:0003911">
    <property type="term" value="F:DNA ligase (NAD+) activity"/>
    <property type="evidence" value="ECO:0007669"/>
    <property type="project" value="UniProtKB-UniRule"/>
</dbReference>
<dbReference type="InterPro" id="IPR001679">
    <property type="entry name" value="DNA_ligase"/>
</dbReference>
<dbReference type="SUPFAM" id="SSF52113">
    <property type="entry name" value="BRCT domain"/>
    <property type="match status" value="1"/>
</dbReference>
<dbReference type="InterPro" id="IPR010994">
    <property type="entry name" value="RuvA_2-like"/>
</dbReference>
<proteinExistence type="inferred from homology"/>
<evidence type="ECO:0000256" key="12">
    <source>
        <dbReference type="ARBA" id="ARBA00034005"/>
    </source>
</evidence>
<dbReference type="CDD" id="cd00114">
    <property type="entry name" value="LIGANc"/>
    <property type="match status" value="1"/>
</dbReference>
<dbReference type="GO" id="GO:0005829">
    <property type="term" value="C:cytosol"/>
    <property type="evidence" value="ECO:0007669"/>
    <property type="project" value="TreeGrafter"/>
</dbReference>
<sequence>MPHHKKNTVQDNLLPPSESRRSAVDARIPAYAGTGTAAAPPPSGRRERAQWLATELERHNVLYHTLDSPEINDEHYDLLFRELVSLEQRFPELQTPWSPTLRVGGAPLENLEKDAHTQQMYSLDNVFSVEEWREFVERMRRAAPRISPAFWCDPKLDGLALELVYENGVLTKALTRGDGHTGEVVTATARAIRSVPLRLLGQSRFPMLLEVRGEVVIFKKDFVALNARQAAAGEKVFANPRNAAAGALRRLDTTGLLPLRFLAYSLGSVVWGNDPPCAFHHELMQRLAAWGFATPPAGKLCDCPQKVEDYARTAQHDRKGLPMETDGIVAKLDNFADQRRLGFTARAPRFAVAFKFPTEQVETLLTGIEVQVGRTGVLTPVALLRPVAVGGVIVSRATLHNEDEIRARDIRIGDSVIVRRAGDVIPKVIGPVLAKRPPEAKEFVFPRSCPACGESVARDPHETAWRCGNLSCPAVRRERIIHFVSKAGLDIQGIGRKWIEQLWDAGLVRSPADLFAMTVEELKHFERMGQKLADNFTQALDTAKNNATLTKLVNALGIRHVGEQTARTLAKNFRNLDELAAADTVVLQPLPDIGPEVAESVVNFFANPANKEEIARLRDLGISPQGDAEPHPAGQTHFLCGKSVLFTGTLSISRAHAQALAESAGAVAASGISKKLDCLIAGENPGGKLVKAQQLGVTILDEKAFMALVTKDV</sequence>
<dbReference type="Gene3D" id="1.10.150.20">
    <property type="entry name" value="5' to 3' exonuclease, C-terminal subdomain"/>
    <property type="match status" value="2"/>
</dbReference>
<dbReference type="InterPro" id="IPR033136">
    <property type="entry name" value="DNA_ligase_CS"/>
</dbReference>
<evidence type="ECO:0000256" key="10">
    <source>
        <dbReference type="ARBA" id="ARBA00023027"/>
    </source>
</evidence>
<keyword evidence="10 14" id="KW-0520">NAD</keyword>
<dbReference type="GO" id="GO:0046872">
    <property type="term" value="F:metal ion binding"/>
    <property type="evidence" value="ECO:0007669"/>
    <property type="project" value="UniProtKB-KW"/>
</dbReference>
<feature type="region of interest" description="Disordered" evidence="15">
    <location>
        <begin position="1"/>
        <end position="22"/>
    </location>
</feature>
<dbReference type="FunFam" id="2.40.50.140:FF:000012">
    <property type="entry name" value="DNA ligase"/>
    <property type="match status" value="1"/>
</dbReference>
<evidence type="ECO:0000256" key="14">
    <source>
        <dbReference type="HAMAP-Rule" id="MF_01588"/>
    </source>
</evidence>
<evidence type="ECO:0000256" key="6">
    <source>
        <dbReference type="ARBA" id="ARBA00022723"/>
    </source>
</evidence>
<dbReference type="Gene3D" id="2.40.50.140">
    <property type="entry name" value="Nucleic acid-binding proteins"/>
    <property type="match status" value="1"/>
</dbReference>
<dbReference type="SMART" id="SM00532">
    <property type="entry name" value="LIGANc"/>
    <property type="match status" value="1"/>
</dbReference>
<evidence type="ECO:0000313" key="18">
    <source>
        <dbReference type="EMBL" id="GFH62319.1"/>
    </source>
</evidence>
<feature type="binding site" evidence="14">
    <location>
        <position position="214"/>
    </location>
    <ligand>
        <name>NAD(+)</name>
        <dbReference type="ChEBI" id="CHEBI:57540"/>
    </ligand>
</feature>
<evidence type="ECO:0000256" key="4">
    <source>
        <dbReference type="ARBA" id="ARBA00022598"/>
    </source>
</evidence>
<dbReference type="InterPro" id="IPR004150">
    <property type="entry name" value="NAD_DNA_ligase_OB"/>
</dbReference>
<dbReference type="NCBIfam" id="NF005932">
    <property type="entry name" value="PRK07956.1"/>
    <property type="match status" value="1"/>
</dbReference>
<comment type="cofactor">
    <cofactor evidence="14">
        <name>Mg(2+)</name>
        <dbReference type="ChEBI" id="CHEBI:18420"/>
    </cofactor>
    <cofactor evidence="14">
        <name>Mn(2+)</name>
        <dbReference type="ChEBI" id="CHEBI:29035"/>
    </cofactor>
</comment>
<dbReference type="InterPro" id="IPR001357">
    <property type="entry name" value="BRCT_dom"/>
</dbReference>
<dbReference type="Pfam" id="PF12826">
    <property type="entry name" value="HHH_2"/>
    <property type="match status" value="1"/>
</dbReference>
<dbReference type="FunFam" id="1.10.150.20:FF:000006">
    <property type="entry name" value="DNA ligase"/>
    <property type="match status" value="1"/>
</dbReference>
<dbReference type="SMART" id="SM00292">
    <property type="entry name" value="BRCT"/>
    <property type="match status" value="1"/>
</dbReference>
<comment type="caution">
    <text evidence="18">The sequence shown here is derived from an EMBL/GenBank/DDBJ whole genome shotgun (WGS) entry which is preliminary data.</text>
</comment>
<evidence type="ECO:0000256" key="13">
    <source>
        <dbReference type="ARBA" id="ARBA00060881"/>
    </source>
</evidence>
<dbReference type="Gene3D" id="1.10.287.610">
    <property type="entry name" value="Helix hairpin bin"/>
    <property type="match status" value="1"/>
</dbReference>
<keyword evidence="4 14" id="KW-0436">Ligase</keyword>
<evidence type="ECO:0000256" key="7">
    <source>
        <dbReference type="ARBA" id="ARBA00022763"/>
    </source>
</evidence>
<dbReference type="PROSITE" id="PS01056">
    <property type="entry name" value="DNA_LIGASE_N2"/>
    <property type="match status" value="1"/>
</dbReference>
<keyword evidence="5 14" id="KW-0235">DNA replication</keyword>
<dbReference type="Gene3D" id="6.20.10.30">
    <property type="match status" value="1"/>
</dbReference>
<dbReference type="PIRSF" id="PIRSF001604">
    <property type="entry name" value="LigA"/>
    <property type="match status" value="1"/>
</dbReference>
<feature type="binding site" evidence="14">
    <location>
        <position position="331"/>
    </location>
    <ligand>
        <name>NAD(+)</name>
        <dbReference type="ChEBI" id="CHEBI:57540"/>
    </ligand>
</feature>
<feature type="binding site" evidence="14">
    <location>
        <position position="153"/>
    </location>
    <ligand>
        <name>NAD(+)</name>
        <dbReference type="ChEBI" id="CHEBI:57540"/>
    </ligand>
</feature>
<dbReference type="GO" id="GO:0006260">
    <property type="term" value="P:DNA replication"/>
    <property type="evidence" value="ECO:0007669"/>
    <property type="project" value="UniProtKB-KW"/>
</dbReference>
<dbReference type="PANTHER" id="PTHR23389:SF9">
    <property type="entry name" value="DNA LIGASE"/>
    <property type="match status" value="1"/>
</dbReference>
<dbReference type="Gene3D" id="3.30.470.30">
    <property type="entry name" value="DNA ligase/mRNA capping enzyme"/>
    <property type="match status" value="1"/>
</dbReference>
<dbReference type="HAMAP" id="MF_01588">
    <property type="entry name" value="DNA_ligase_A"/>
    <property type="match status" value="1"/>
</dbReference>
<comment type="catalytic activity">
    <reaction evidence="12 14">
        <text>NAD(+) + (deoxyribonucleotide)n-3'-hydroxyl + 5'-phospho-(deoxyribonucleotide)m = (deoxyribonucleotide)n+m + AMP + beta-nicotinamide D-nucleotide.</text>
        <dbReference type="EC" id="6.5.1.2"/>
    </reaction>
</comment>
<name>A0A6L2R479_9BACT</name>
<dbReference type="InterPro" id="IPR013840">
    <property type="entry name" value="DNAligase_N"/>
</dbReference>
<dbReference type="Proteomes" id="UP000505077">
    <property type="component" value="Unassembled WGS sequence"/>
</dbReference>
<feature type="binding site" evidence="14">
    <location>
        <begin position="122"/>
        <end position="123"/>
    </location>
    <ligand>
        <name>NAD(+)</name>
        <dbReference type="ChEBI" id="CHEBI:57540"/>
    </ligand>
</feature>
<evidence type="ECO:0000259" key="16">
    <source>
        <dbReference type="SMART" id="SM00292"/>
    </source>
</evidence>
<feature type="domain" description="NAD-dependent DNA ligase N-terminal" evidence="17">
    <location>
        <begin position="44"/>
        <end position="488"/>
    </location>
</feature>
<dbReference type="PANTHER" id="PTHR23389">
    <property type="entry name" value="CHROMOSOME TRANSMISSION FIDELITY FACTOR 18"/>
    <property type="match status" value="1"/>
</dbReference>
<feature type="binding site" evidence="14">
    <location>
        <position position="472"/>
    </location>
    <ligand>
        <name>Zn(2+)</name>
        <dbReference type="ChEBI" id="CHEBI:29105"/>
    </ligand>
</feature>
<feature type="binding site" evidence="14">
    <location>
        <begin position="73"/>
        <end position="77"/>
    </location>
    <ligand>
        <name>NAD(+)</name>
        <dbReference type="ChEBI" id="CHEBI:57540"/>
    </ligand>
</feature>
<dbReference type="SUPFAM" id="SSF47781">
    <property type="entry name" value="RuvA domain 2-like"/>
    <property type="match status" value="1"/>
</dbReference>
<keyword evidence="9 14" id="KW-0460">Magnesium</keyword>
<dbReference type="Gene3D" id="3.40.50.10190">
    <property type="entry name" value="BRCT domain"/>
    <property type="match status" value="1"/>
</dbReference>
<dbReference type="EMBL" id="BLLL01000001">
    <property type="protein sequence ID" value="GFH62319.1"/>
    <property type="molecule type" value="Genomic_DNA"/>
</dbReference>
<evidence type="ECO:0000256" key="15">
    <source>
        <dbReference type="SAM" id="MobiDB-lite"/>
    </source>
</evidence>
<evidence type="ECO:0000256" key="8">
    <source>
        <dbReference type="ARBA" id="ARBA00022833"/>
    </source>
</evidence>
<dbReference type="EC" id="6.5.1.2" evidence="2 14"/>
<evidence type="ECO:0000256" key="3">
    <source>
        <dbReference type="ARBA" id="ARBA00013308"/>
    </source>
</evidence>
<dbReference type="Pfam" id="PF00533">
    <property type="entry name" value="BRCT"/>
    <property type="match status" value="1"/>
</dbReference>
<dbReference type="NCBIfam" id="TIGR00575">
    <property type="entry name" value="dnlj"/>
    <property type="match status" value="1"/>
</dbReference>
<feature type="domain" description="BRCT" evidence="16">
    <location>
        <begin position="636"/>
        <end position="712"/>
    </location>
</feature>
<feature type="binding site" evidence="14">
    <location>
        <position position="467"/>
    </location>
    <ligand>
        <name>Zn(2+)</name>
        <dbReference type="ChEBI" id="CHEBI:29105"/>
    </ligand>
</feature>
<dbReference type="AlphaFoldDB" id="A0A6L2R479"/>
<feature type="binding site" evidence="14">
    <location>
        <position position="176"/>
    </location>
    <ligand>
        <name>NAD(+)</name>
        <dbReference type="ChEBI" id="CHEBI:57540"/>
    </ligand>
</feature>
<feature type="binding site" evidence="14">
    <location>
        <position position="449"/>
    </location>
    <ligand>
        <name>Zn(2+)</name>
        <dbReference type="ChEBI" id="CHEBI:29105"/>
    </ligand>
</feature>
<dbReference type="InterPro" id="IPR041663">
    <property type="entry name" value="DisA/LigA_HHH"/>
</dbReference>
<comment type="function">
    <text evidence="1 14">DNA ligase that catalyzes the formation of phosphodiester linkages between 5'-phosphoryl and 3'-hydroxyl groups in double-stranded DNA using NAD as a coenzyme and as the energy source for the reaction. It is essential for DNA replication and repair of damaged DNA.</text>
</comment>
<evidence type="ECO:0000259" key="17">
    <source>
        <dbReference type="SMART" id="SM00532"/>
    </source>
</evidence>
<evidence type="ECO:0000256" key="11">
    <source>
        <dbReference type="ARBA" id="ARBA00023204"/>
    </source>
</evidence>
<keyword evidence="8 14" id="KW-0862">Zinc</keyword>
<comment type="similarity">
    <text evidence="13 14">Belongs to the NAD-dependent DNA ligase family. LigA subfamily.</text>
</comment>
<evidence type="ECO:0000313" key="19">
    <source>
        <dbReference type="Proteomes" id="UP000505077"/>
    </source>
</evidence>
<protein>
    <recommendedName>
        <fullName evidence="3 14">DNA ligase</fullName>
        <ecNumber evidence="2 14">6.5.1.2</ecNumber>
    </recommendedName>
    <alternativeName>
        <fullName evidence="14">Polydeoxyribonucleotide synthase [NAD(+)]</fullName>
    </alternativeName>
</protein>
<dbReference type="Pfam" id="PF14520">
    <property type="entry name" value="HHH_5"/>
    <property type="match status" value="1"/>
</dbReference>
<organism evidence="18 19">
    <name type="scientific">Candidatus Desulfovibrio kirbyi</name>
    <dbReference type="NCBI Taxonomy" id="2696086"/>
    <lineage>
        <taxon>Bacteria</taxon>
        <taxon>Pseudomonadati</taxon>
        <taxon>Thermodesulfobacteriota</taxon>
        <taxon>Desulfovibrionia</taxon>
        <taxon>Desulfovibrionales</taxon>
        <taxon>Desulfovibrionaceae</taxon>
        <taxon>Desulfovibrio</taxon>
    </lineage>
</organism>
<feature type="binding site" evidence="14">
    <location>
        <position position="452"/>
    </location>
    <ligand>
        <name>Zn(2+)</name>
        <dbReference type="ChEBI" id="CHEBI:29105"/>
    </ligand>
</feature>
<dbReference type="Pfam" id="PF01653">
    <property type="entry name" value="DNA_ligase_aden"/>
    <property type="match status" value="1"/>
</dbReference>
<evidence type="ECO:0000256" key="5">
    <source>
        <dbReference type="ARBA" id="ARBA00022705"/>
    </source>
</evidence>
<keyword evidence="14" id="KW-0464">Manganese</keyword>
<evidence type="ECO:0000256" key="2">
    <source>
        <dbReference type="ARBA" id="ARBA00012722"/>
    </source>
</evidence>
<feature type="binding site" evidence="14">
    <location>
        <position position="355"/>
    </location>
    <ligand>
        <name>NAD(+)</name>
        <dbReference type="ChEBI" id="CHEBI:57540"/>
    </ligand>
</feature>
<dbReference type="InterPro" id="IPR012340">
    <property type="entry name" value="NA-bd_OB-fold"/>
</dbReference>
<keyword evidence="7 14" id="KW-0227">DNA damage</keyword>
<dbReference type="InterPro" id="IPR013839">
    <property type="entry name" value="DNAligase_adenylation"/>
</dbReference>
<dbReference type="Pfam" id="PF03119">
    <property type="entry name" value="DNA_ligase_ZBD"/>
    <property type="match status" value="1"/>
</dbReference>
<dbReference type="SUPFAM" id="SSF56091">
    <property type="entry name" value="DNA ligase/mRNA capping enzyme, catalytic domain"/>
    <property type="match status" value="1"/>
</dbReference>
<keyword evidence="11 14" id="KW-0234">DNA repair</keyword>
<dbReference type="InterPro" id="IPR036420">
    <property type="entry name" value="BRCT_dom_sf"/>
</dbReference>
<accession>A0A6L2R479</accession>
<reference evidence="18 19" key="1">
    <citation type="journal article" date="2020" name="ISME J.">
        <title>Parallel Reductive Genome Evolution in Desulfovibrio Ectosymbionts Independently Acquired by Trichonympha Protists in the Termite Gut.</title>
        <authorList>
            <person name="Takeuchi M."/>
            <person name="Kuwahara H."/>
            <person name="Murakami T."/>
            <person name="Takahashi K."/>
            <person name="Kajitani R."/>
            <person name="Toyoda A."/>
            <person name="Itoh T."/>
            <person name="Ohkuma M."/>
            <person name="Hongoh Y."/>
        </authorList>
    </citation>
    <scope>NUCLEOTIDE SEQUENCE [LARGE SCALE GENOMIC DNA]</scope>
    <source>
        <strain evidence="18">ZnDsv-02</strain>
    </source>
</reference>
<dbReference type="InterPro" id="IPR004149">
    <property type="entry name" value="Znf_DNAligase_C4"/>
</dbReference>
<gene>
    <name evidence="14 18" type="primary">ligA</name>
    <name evidence="18" type="ORF">ZNDK_0090</name>
</gene>